<name>A0A7G5IIU0_9SPHN</name>
<dbReference type="Pfam" id="PF04738">
    <property type="entry name" value="Lant_dehydr_N"/>
    <property type="match status" value="1"/>
</dbReference>
<evidence type="ECO:0000259" key="1">
    <source>
        <dbReference type="Pfam" id="PF04738"/>
    </source>
</evidence>
<evidence type="ECO:0000313" key="3">
    <source>
        <dbReference type="Proteomes" id="UP000515292"/>
    </source>
</evidence>
<dbReference type="EMBL" id="CP059851">
    <property type="protein sequence ID" value="QMW23282.1"/>
    <property type="molecule type" value="Genomic_DNA"/>
</dbReference>
<proteinExistence type="predicted"/>
<reference evidence="2 3" key="1">
    <citation type="submission" date="2020-07" db="EMBL/GenBank/DDBJ databases">
        <title>Complete genome sequence for Sandaracinobacter sp. M6.</title>
        <authorList>
            <person name="Tang Y."/>
            <person name="Liu Q."/>
            <person name="Guo Z."/>
            <person name="Lei P."/>
            <person name="Huang B."/>
        </authorList>
    </citation>
    <scope>NUCLEOTIDE SEQUENCE [LARGE SCALE GENOMIC DNA]</scope>
    <source>
        <strain evidence="2 3">M6</strain>
    </source>
</reference>
<feature type="domain" description="Lantibiotic dehydratase N-terminal" evidence="1">
    <location>
        <begin position="158"/>
        <end position="800"/>
    </location>
</feature>
<dbReference type="AlphaFoldDB" id="A0A7G5IIU0"/>
<sequence>MTAASPAGVPSAMMLAGCHLHPLFVVRVAGEPTAPLDALGTGETDRLWHHADSLRAALGADAPAACAELERLVPGLADRDASRAALAAKRLLFNGQAPKPAHLAALAGHVPADLLGVLDRLVALSVAIDATEQALAGSFEAEMAHGVPALPSLLAGSNLRAALGYANPVLLAKLARHVAGTPADAKTTRNFEDSLLQYHARASTKTSPLSSFTVIGVGRWAESGGTGLHFPPGLRRRVAVKAGLMRHLLAPLLADFDLVRETLPVRFNASAGRIQGRIAFYRATPGNEVSGRTWGAGLARAELDDNGAIRLVESLLQGRELTLSTLAAALVERAPALAPGIDRFLRQLFDIGLLQVDAGLFEQDDPLAAATALIGQLRHPEAPALLAQFDQVAAALATLCSDDAEAHATATAIVGNAVRAVAALTGAETDSPLFRPAFHENCYLGAPETPLSSALLAPHADALSVLQDLSLLLDPHQELHSRMVDAFVARFGEGGECGDPRAFLEEFDAHYAPGVLDRPFDSERTTPPGPCTAGLLRAKAAFDHYLETLLRHGEDIDLDLDTLRAIVDMMPPTLRARSASYSHVVQVARYDGRDTLVLNQVFGGRSSILSRFLEIADEDALADTRDYLATAAEAAAVELPGVFGFNANRHPPLLSRELDVPPFPPSHAGIDRIALADTRLFHDPDLHRLRFRDGNGRAFDLHYQGLLIPGLLPQLHRVLALAFTEGPSLAITKALAARSLAAGETVSRVPRIRLGDILLLRQTWLVSPGEYPEAAQPPLDFYRAARRWQTRLGLPQRFFVRALPSAGEGKAIDWGAVNFKDMKPFFVDLASPRFVRLLQNMLKRSRLTLSISELLPAFGDSIVQVGGEPRVAELHFELTRPARAVPTPARQWFRIEVGYFDPDRTRLMADAIAPTLSAMRADKAVSRAWAMPRWKFGPHVELVVECEPSALHARVFPAALDRLEGWLKANPSNTAPDPQGYDLLSKRLGMFELEPGPYLPLRRDNSVRLVPWRAPTALIHPAFADVRADLLSGSMEIAFALRELKLTDPNRFLLVLHGMLAATADSYSEGGMAQGFMSIRSHADYFFAAHDVGGAARRRFDAVDAMLGARADAITQAIRNRQHDSAGPTAAQRILAAWLPLLARTAAANRAVVDAHHAAIADATVHADLAERLRPQAPADLLRAEQERRITDIAEIFLQSERGRAAQRAPAFLAYRATVNFFYGLLPLLDVAPAQKFLLCHLTASSIERTTGRDWRQLWQAAG</sequence>
<gene>
    <name evidence="2" type="ORF">H3309_01860</name>
</gene>
<dbReference type="KEGG" id="sand:H3309_01860"/>
<dbReference type="Proteomes" id="UP000515292">
    <property type="component" value="Chromosome"/>
</dbReference>
<protein>
    <submittedName>
        <fullName evidence="2">Lantibiotic dehydratase</fullName>
    </submittedName>
</protein>
<organism evidence="2 3">
    <name type="scientific">Sandaracinobacteroides saxicola</name>
    <dbReference type="NCBI Taxonomy" id="2759707"/>
    <lineage>
        <taxon>Bacteria</taxon>
        <taxon>Pseudomonadati</taxon>
        <taxon>Pseudomonadota</taxon>
        <taxon>Alphaproteobacteria</taxon>
        <taxon>Sphingomonadales</taxon>
        <taxon>Sphingosinicellaceae</taxon>
        <taxon>Sandaracinobacteroides</taxon>
    </lineage>
</organism>
<dbReference type="RefSeq" id="WP_182296993.1">
    <property type="nucleotide sequence ID" value="NZ_CP059851.1"/>
</dbReference>
<evidence type="ECO:0000313" key="2">
    <source>
        <dbReference type="EMBL" id="QMW23282.1"/>
    </source>
</evidence>
<dbReference type="InterPro" id="IPR006827">
    <property type="entry name" value="Lant_deHydtase_N"/>
</dbReference>
<accession>A0A7G5IIU0</accession>
<keyword evidence="3" id="KW-1185">Reference proteome</keyword>